<keyword evidence="5" id="KW-1133">Transmembrane helix</keyword>
<dbReference type="EMBL" id="JAQIZT010000010">
    <property type="protein sequence ID" value="KAJ6982926.1"/>
    <property type="molecule type" value="Genomic_DNA"/>
</dbReference>
<evidence type="ECO:0000256" key="1">
    <source>
        <dbReference type="ARBA" id="ARBA00004167"/>
    </source>
</evidence>
<evidence type="ECO:0000259" key="8">
    <source>
        <dbReference type="Pfam" id="PF14416"/>
    </source>
</evidence>
<dbReference type="Pfam" id="PF14416">
    <property type="entry name" value="PMR5N"/>
    <property type="match status" value="1"/>
</dbReference>
<sequence>MTCMKNGRKDSTYQNWRWPPRDCSLPKFKAKLLLDKLRGKRLMFVGDSLNHQQWESVICLVQSVIPPDMKSLSST</sequence>
<dbReference type="InterPro" id="IPR026057">
    <property type="entry name" value="TBL_C"/>
</dbReference>
<evidence type="ECO:0000256" key="3">
    <source>
        <dbReference type="ARBA" id="ARBA00022692"/>
    </source>
</evidence>
<keyword evidence="10" id="KW-1185">Reference proteome</keyword>
<keyword evidence="4" id="KW-0735">Signal-anchor</keyword>
<reference evidence="9" key="1">
    <citation type="journal article" date="2023" name="Mol. Ecol. Resour.">
        <title>Chromosome-level genome assembly of a triploid poplar Populus alba 'Berolinensis'.</title>
        <authorList>
            <person name="Chen S."/>
            <person name="Yu Y."/>
            <person name="Wang X."/>
            <person name="Wang S."/>
            <person name="Zhang T."/>
            <person name="Zhou Y."/>
            <person name="He R."/>
            <person name="Meng N."/>
            <person name="Wang Y."/>
            <person name="Liu W."/>
            <person name="Liu Z."/>
            <person name="Liu J."/>
            <person name="Guo Q."/>
            <person name="Huang H."/>
            <person name="Sederoff R.R."/>
            <person name="Wang G."/>
            <person name="Qu G."/>
            <person name="Chen S."/>
        </authorList>
    </citation>
    <scope>NUCLEOTIDE SEQUENCE</scope>
    <source>
        <strain evidence="9">SC-2020</strain>
    </source>
</reference>
<dbReference type="Proteomes" id="UP001164929">
    <property type="component" value="Chromosome 10"/>
</dbReference>
<dbReference type="AlphaFoldDB" id="A0AAD6Q8J5"/>
<comment type="caution">
    <text evidence="9">The sequence shown here is derived from an EMBL/GenBank/DDBJ whole genome shotgun (WGS) entry which is preliminary data.</text>
</comment>
<accession>A0AAD6Q8J5</accession>
<organism evidence="9 10">
    <name type="scientific">Populus alba x Populus x berolinensis</name>
    <dbReference type="NCBI Taxonomy" id="444605"/>
    <lineage>
        <taxon>Eukaryota</taxon>
        <taxon>Viridiplantae</taxon>
        <taxon>Streptophyta</taxon>
        <taxon>Embryophyta</taxon>
        <taxon>Tracheophyta</taxon>
        <taxon>Spermatophyta</taxon>
        <taxon>Magnoliopsida</taxon>
        <taxon>eudicotyledons</taxon>
        <taxon>Gunneridae</taxon>
        <taxon>Pentapetalae</taxon>
        <taxon>rosids</taxon>
        <taxon>fabids</taxon>
        <taxon>Malpighiales</taxon>
        <taxon>Salicaceae</taxon>
        <taxon>Saliceae</taxon>
        <taxon>Populus</taxon>
    </lineage>
</organism>
<dbReference type="InterPro" id="IPR025846">
    <property type="entry name" value="TBL_N"/>
</dbReference>
<comment type="similarity">
    <text evidence="2">Belongs to the PC-esterase family. TBL subfamily.</text>
</comment>
<evidence type="ECO:0000313" key="10">
    <source>
        <dbReference type="Proteomes" id="UP001164929"/>
    </source>
</evidence>
<dbReference type="Pfam" id="PF13839">
    <property type="entry name" value="PC-Esterase"/>
    <property type="match status" value="1"/>
</dbReference>
<protein>
    <recommendedName>
        <fullName evidence="11">Trichome birefringence-like N-terminal domain-containing protein</fullName>
    </recommendedName>
</protein>
<evidence type="ECO:0000259" key="7">
    <source>
        <dbReference type="Pfam" id="PF13839"/>
    </source>
</evidence>
<evidence type="ECO:0000256" key="6">
    <source>
        <dbReference type="ARBA" id="ARBA00023136"/>
    </source>
</evidence>
<name>A0AAD6Q8J5_9ROSI</name>
<evidence type="ECO:0000256" key="2">
    <source>
        <dbReference type="ARBA" id="ARBA00007727"/>
    </source>
</evidence>
<keyword evidence="3" id="KW-0812">Transmembrane</keyword>
<keyword evidence="6" id="KW-0472">Membrane</keyword>
<feature type="domain" description="Trichome birefringence-like N-terminal" evidence="8">
    <location>
        <begin position="2"/>
        <end position="24"/>
    </location>
</feature>
<evidence type="ECO:0000313" key="9">
    <source>
        <dbReference type="EMBL" id="KAJ6982926.1"/>
    </source>
</evidence>
<evidence type="ECO:0000256" key="4">
    <source>
        <dbReference type="ARBA" id="ARBA00022968"/>
    </source>
</evidence>
<comment type="subcellular location">
    <subcellularLocation>
        <location evidence="1">Membrane</location>
        <topology evidence="1">Single-pass membrane protein</topology>
    </subcellularLocation>
</comment>
<gene>
    <name evidence="9" type="ORF">NC653_025900</name>
</gene>
<proteinExistence type="inferred from homology"/>
<dbReference type="InterPro" id="IPR029962">
    <property type="entry name" value="TBL"/>
</dbReference>
<feature type="domain" description="Trichome birefringence-like C-terminal" evidence="7">
    <location>
        <begin position="25"/>
        <end position="70"/>
    </location>
</feature>
<dbReference type="PANTHER" id="PTHR32285">
    <property type="entry name" value="PROTEIN TRICHOME BIREFRINGENCE-LIKE 9-RELATED"/>
    <property type="match status" value="1"/>
</dbReference>
<evidence type="ECO:0000256" key="5">
    <source>
        <dbReference type="ARBA" id="ARBA00022989"/>
    </source>
</evidence>
<dbReference type="PANTHER" id="PTHR32285:SF198">
    <property type="entry name" value="TRICHOME BIREFRINGENCE-LIKE N-TERMINAL DOMAIN-CONTAINING PROTEIN"/>
    <property type="match status" value="1"/>
</dbReference>
<dbReference type="GO" id="GO:0005794">
    <property type="term" value="C:Golgi apparatus"/>
    <property type="evidence" value="ECO:0007669"/>
    <property type="project" value="TreeGrafter"/>
</dbReference>
<evidence type="ECO:0008006" key="11">
    <source>
        <dbReference type="Google" id="ProtNLM"/>
    </source>
</evidence>
<dbReference type="GO" id="GO:0016020">
    <property type="term" value="C:membrane"/>
    <property type="evidence" value="ECO:0007669"/>
    <property type="project" value="UniProtKB-SubCell"/>
</dbReference>
<dbReference type="GO" id="GO:0016413">
    <property type="term" value="F:O-acetyltransferase activity"/>
    <property type="evidence" value="ECO:0007669"/>
    <property type="project" value="InterPro"/>
</dbReference>